<evidence type="ECO:0000256" key="8">
    <source>
        <dbReference type="ARBA" id="ARBA00023306"/>
    </source>
</evidence>
<keyword evidence="7" id="KW-0233">DNA recombination</keyword>
<keyword evidence="8" id="KW-0131">Cell cycle</keyword>
<keyword evidence="3" id="KW-0132">Cell division</keyword>
<evidence type="ECO:0000313" key="12">
    <source>
        <dbReference type="EMBL" id="MFD1608485.1"/>
    </source>
</evidence>
<feature type="domain" description="Tyr recombinase" evidence="10">
    <location>
        <begin position="188"/>
        <end position="402"/>
    </location>
</feature>
<dbReference type="InterPro" id="IPR044068">
    <property type="entry name" value="CB"/>
</dbReference>
<dbReference type="CDD" id="cd00397">
    <property type="entry name" value="DNA_BRE_C"/>
    <property type="match status" value="1"/>
</dbReference>
<dbReference type="PANTHER" id="PTHR30349:SF77">
    <property type="entry name" value="TYROSINE RECOMBINASE XERC"/>
    <property type="match status" value="1"/>
</dbReference>
<evidence type="ECO:0000256" key="5">
    <source>
        <dbReference type="ARBA" id="ARBA00022908"/>
    </source>
</evidence>
<evidence type="ECO:0000256" key="2">
    <source>
        <dbReference type="ARBA" id="ARBA00022490"/>
    </source>
</evidence>
<gene>
    <name evidence="12" type="ORF">ACFSBH_12630</name>
</gene>
<dbReference type="InterPro" id="IPR010998">
    <property type="entry name" value="Integrase_recombinase_N"/>
</dbReference>
<evidence type="ECO:0000313" key="13">
    <source>
        <dbReference type="Proteomes" id="UP001597221"/>
    </source>
</evidence>
<comment type="subcellular location">
    <subcellularLocation>
        <location evidence="1">Cytoplasm</location>
    </subcellularLocation>
</comment>
<dbReference type="PROSITE" id="PS51900">
    <property type="entry name" value="CB"/>
    <property type="match status" value="1"/>
</dbReference>
<evidence type="ECO:0000256" key="1">
    <source>
        <dbReference type="ARBA" id="ARBA00004496"/>
    </source>
</evidence>
<dbReference type="Gene3D" id="1.10.443.10">
    <property type="entry name" value="Intergrase catalytic core"/>
    <property type="match status" value="1"/>
</dbReference>
<keyword evidence="13" id="KW-1185">Reference proteome</keyword>
<dbReference type="RefSeq" id="WP_379597825.1">
    <property type="nucleotide sequence ID" value="NZ_JBHUDE010000101.1"/>
</dbReference>
<dbReference type="Gene3D" id="1.10.150.130">
    <property type="match status" value="1"/>
</dbReference>
<dbReference type="InterPro" id="IPR013762">
    <property type="entry name" value="Integrase-like_cat_sf"/>
</dbReference>
<dbReference type="PANTHER" id="PTHR30349">
    <property type="entry name" value="PHAGE INTEGRASE-RELATED"/>
    <property type="match status" value="1"/>
</dbReference>
<dbReference type="InterPro" id="IPR011010">
    <property type="entry name" value="DNA_brk_join_enz"/>
</dbReference>
<dbReference type="PROSITE" id="PS51898">
    <property type="entry name" value="TYR_RECOMBINASE"/>
    <property type="match status" value="1"/>
</dbReference>
<proteinExistence type="predicted"/>
<name>A0ABW4HT07_9BACI</name>
<evidence type="ECO:0000259" key="11">
    <source>
        <dbReference type="PROSITE" id="PS51900"/>
    </source>
</evidence>
<evidence type="ECO:0000256" key="3">
    <source>
        <dbReference type="ARBA" id="ARBA00022618"/>
    </source>
</evidence>
<accession>A0ABW4HT07</accession>
<keyword evidence="2" id="KW-0963">Cytoplasm</keyword>
<evidence type="ECO:0000256" key="9">
    <source>
        <dbReference type="PROSITE-ProRule" id="PRU01248"/>
    </source>
</evidence>
<evidence type="ECO:0000259" key="10">
    <source>
        <dbReference type="PROSITE" id="PS51898"/>
    </source>
</evidence>
<keyword evidence="5" id="KW-0229">DNA integration</keyword>
<dbReference type="Proteomes" id="UP001597221">
    <property type="component" value="Unassembled WGS sequence"/>
</dbReference>
<dbReference type="EMBL" id="JBHUDE010000101">
    <property type="protein sequence ID" value="MFD1608485.1"/>
    <property type="molecule type" value="Genomic_DNA"/>
</dbReference>
<reference evidence="13" key="1">
    <citation type="journal article" date="2019" name="Int. J. Syst. Evol. Microbiol.">
        <title>The Global Catalogue of Microorganisms (GCM) 10K type strain sequencing project: providing services to taxonomists for standard genome sequencing and annotation.</title>
        <authorList>
            <consortium name="The Broad Institute Genomics Platform"/>
            <consortium name="The Broad Institute Genome Sequencing Center for Infectious Disease"/>
            <person name="Wu L."/>
            <person name="Ma J."/>
        </authorList>
    </citation>
    <scope>NUCLEOTIDE SEQUENCE [LARGE SCALE GENOMIC DNA]</scope>
    <source>
        <strain evidence="13">CGMCC 1.12376</strain>
    </source>
</reference>
<dbReference type="Pfam" id="PF00589">
    <property type="entry name" value="Phage_integrase"/>
    <property type="match status" value="1"/>
</dbReference>
<comment type="caution">
    <text evidence="12">The sequence shown here is derived from an EMBL/GenBank/DDBJ whole genome shotgun (WGS) entry which is preliminary data.</text>
</comment>
<dbReference type="InterPro" id="IPR002104">
    <property type="entry name" value="Integrase_catalytic"/>
</dbReference>
<evidence type="ECO:0000256" key="6">
    <source>
        <dbReference type="ARBA" id="ARBA00023125"/>
    </source>
</evidence>
<dbReference type="InterPro" id="IPR050090">
    <property type="entry name" value="Tyrosine_recombinase_XerCD"/>
</dbReference>
<evidence type="ECO:0000256" key="4">
    <source>
        <dbReference type="ARBA" id="ARBA00022829"/>
    </source>
</evidence>
<feature type="domain" description="Core-binding (CB)" evidence="11">
    <location>
        <begin position="57"/>
        <end position="165"/>
    </location>
</feature>
<dbReference type="SUPFAM" id="SSF56349">
    <property type="entry name" value="DNA breaking-rejoining enzymes"/>
    <property type="match status" value="1"/>
</dbReference>
<sequence length="412" mass="48663">MERKTESFNVPLVLDSRFELLDDEKEMKNKLTNALLDKSYLNMFYHHLFENDVADYTKFNDIEMIYLYVHEEKDQDEEKNTQYNTKKEYVRDLLQAYSIFYAHPGQFYIPDNWSGSLFHYLKERQLRLYQNWLKTAPLGKGNKPYSIATISRKTTIFKSFLHYIYRKGYIEHPVHEYLLSARVGKKDRPNRDIKIDEIIELLNYYRHHPIVHGLLAVLVTTGARIEELCKVKVSDLTKEWNPSKGEYNYWMEVTGKGNKKRSLLIHDNVFEAIVKYRKRRRLTTILDPTDHSPLFTTPKGKAYSPKNLSMFITKKMNEAEVPFIQVNNKLKRQAAEGQLSDEGQEKIRSITPHTLRHGFAIISAENNSDVFRIMQTMGHESIETTMIYLENKQSKEQNVGHDWKNNEILNHI</sequence>
<protein>
    <submittedName>
        <fullName evidence="12">Tyrosine-type recombinase/integrase</fullName>
    </submittedName>
</protein>
<organism evidence="12 13">
    <name type="scientific">Oceanobacillus luteolus</name>
    <dbReference type="NCBI Taxonomy" id="1274358"/>
    <lineage>
        <taxon>Bacteria</taxon>
        <taxon>Bacillati</taxon>
        <taxon>Bacillota</taxon>
        <taxon>Bacilli</taxon>
        <taxon>Bacillales</taxon>
        <taxon>Bacillaceae</taxon>
        <taxon>Oceanobacillus</taxon>
    </lineage>
</organism>
<keyword evidence="4" id="KW-0159">Chromosome partition</keyword>
<keyword evidence="6 9" id="KW-0238">DNA-binding</keyword>
<evidence type="ECO:0000256" key="7">
    <source>
        <dbReference type="ARBA" id="ARBA00023172"/>
    </source>
</evidence>